<keyword evidence="1 3" id="KW-0378">Hydrolase</keyword>
<sequence>MRVSVVQTSPGTDKQANIATTIRLIDEAVDADRPQLVVLPEVWNSLGGTRETKFANAEPLAGREPGETYEALSDAARRHRIVLHGGSIGERDPQRPDRLFNTSLVFGPNGMELARYRKVHLFDIVSPSGHSYRESDTYACGSRLATFDAGGLIAGCAICYDLRFAYLFSALRAAGSELIVLPAAFTAETGAAHWHTLLRARAIETQCWIAAAGTCGPHANEQGATRMTFGHSLIVDPWGTVVAEASRGPGWASARIDRALTRRVRADMPVVEHRRELSA</sequence>
<evidence type="ECO:0000313" key="4">
    <source>
        <dbReference type="Proteomes" id="UP000557688"/>
    </source>
</evidence>
<dbReference type="RefSeq" id="WP_246330253.1">
    <property type="nucleotide sequence ID" value="NZ_JABXXQ010000105.1"/>
</dbReference>
<dbReference type="GO" id="GO:0016811">
    <property type="term" value="F:hydrolase activity, acting on carbon-nitrogen (but not peptide) bonds, in linear amides"/>
    <property type="evidence" value="ECO:0007669"/>
    <property type="project" value="InterPro"/>
</dbReference>
<protein>
    <submittedName>
        <fullName evidence="3">Nitrilase</fullName>
        <ecNumber evidence="3">3.5.5.1</ecNumber>
    </submittedName>
</protein>
<dbReference type="PANTHER" id="PTHR23088:SF27">
    <property type="entry name" value="DEAMINATED GLUTATHIONE AMIDASE"/>
    <property type="match status" value="1"/>
</dbReference>
<dbReference type="EMBL" id="JACHXV010000011">
    <property type="protein sequence ID" value="MBB3174764.1"/>
    <property type="molecule type" value="Genomic_DNA"/>
</dbReference>
<accession>A0A839V2N5</accession>
<dbReference type="AlphaFoldDB" id="A0A839V2N5"/>
<dbReference type="CDD" id="cd07572">
    <property type="entry name" value="nit"/>
    <property type="match status" value="1"/>
</dbReference>
<dbReference type="SUPFAM" id="SSF56317">
    <property type="entry name" value="Carbon-nitrogen hydrolase"/>
    <property type="match status" value="1"/>
</dbReference>
<dbReference type="PANTHER" id="PTHR23088">
    <property type="entry name" value="NITRILASE-RELATED"/>
    <property type="match status" value="1"/>
</dbReference>
<feature type="domain" description="CN hydrolase" evidence="2">
    <location>
        <begin position="1"/>
        <end position="258"/>
    </location>
</feature>
<organism evidence="3 4">
    <name type="scientific">Endobacter medicaginis</name>
    <dbReference type="NCBI Taxonomy" id="1181271"/>
    <lineage>
        <taxon>Bacteria</taxon>
        <taxon>Pseudomonadati</taxon>
        <taxon>Pseudomonadota</taxon>
        <taxon>Alphaproteobacteria</taxon>
        <taxon>Acetobacterales</taxon>
        <taxon>Acetobacteraceae</taxon>
        <taxon>Endobacter</taxon>
    </lineage>
</organism>
<evidence type="ECO:0000259" key="2">
    <source>
        <dbReference type="PROSITE" id="PS50263"/>
    </source>
</evidence>
<dbReference type="EC" id="3.5.5.1" evidence="3"/>
<dbReference type="Pfam" id="PF00795">
    <property type="entry name" value="CN_hydrolase"/>
    <property type="match status" value="1"/>
</dbReference>
<evidence type="ECO:0000313" key="3">
    <source>
        <dbReference type="EMBL" id="MBB3174764.1"/>
    </source>
</evidence>
<dbReference type="InterPro" id="IPR003010">
    <property type="entry name" value="C-N_Hydrolase"/>
</dbReference>
<dbReference type="Proteomes" id="UP000557688">
    <property type="component" value="Unassembled WGS sequence"/>
</dbReference>
<dbReference type="GO" id="GO:0000257">
    <property type="term" value="F:nitrilase activity"/>
    <property type="evidence" value="ECO:0007669"/>
    <property type="project" value="UniProtKB-EC"/>
</dbReference>
<evidence type="ECO:0000256" key="1">
    <source>
        <dbReference type="ARBA" id="ARBA00022801"/>
    </source>
</evidence>
<proteinExistence type="predicted"/>
<dbReference type="Gene3D" id="3.60.110.10">
    <property type="entry name" value="Carbon-nitrogen hydrolase"/>
    <property type="match status" value="1"/>
</dbReference>
<dbReference type="InterPro" id="IPR045254">
    <property type="entry name" value="Nit1/2_C-N_Hydrolase"/>
</dbReference>
<dbReference type="PROSITE" id="PS50263">
    <property type="entry name" value="CN_HYDROLASE"/>
    <property type="match status" value="1"/>
</dbReference>
<reference evidence="3 4" key="1">
    <citation type="submission" date="2020-08" db="EMBL/GenBank/DDBJ databases">
        <title>Genomic Encyclopedia of Type Strains, Phase III (KMG-III): the genomes of soil and plant-associated and newly described type strains.</title>
        <authorList>
            <person name="Whitman W."/>
        </authorList>
    </citation>
    <scope>NUCLEOTIDE SEQUENCE [LARGE SCALE GENOMIC DNA]</scope>
    <source>
        <strain evidence="3 4">CECT 8088</strain>
    </source>
</reference>
<keyword evidence="4" id="KW-1185">Reference proteome</keyword>
<comment type="caution">
    <text evidence="3">The sequence shown here is derived from an EMBL/GenBank/DDBJ whole genome shotgun (WGS) entry which is preliminary data.</text>
</comment>
<dbReference type="InterPro" id="IPR036526">
    <property type="entry name" value="C-N_Hydrolase_sf"/>
</dbReference>
<name>A0A839V2N5_9PROT</name>
<gene>
    <name evidence="3" type="ORF">FHR90_002610</name>
</gene>